<evidence type="ECO:0000313" key="3">
    <source>
        <dbReference type="EMBL" id="OEH81798.1"/>
    </source>
</evidence>
<evidence type="ECO:0000256" key="1">
    <source>
        <dbReference type="SAM" id="MobiDB-lite"/>
    </source>
</evidence>
<dbReference type="Pfam" id="PF07949">
    <property type="entry name" value="YbbR"/>
    <property type="match status" value="3"/>
</dbReference>
<evidence type="ECO:0000313" key="4">
    <source>
        <dbReference type="Proteomes" id="UP000095256"/>
    </source>
</evidence>
<protein>
    <recommendedName>
        <fullName evidence="5">YbbR-like protein</fullName>
    </recommendedName>
</protein>
<dbReference type="PANTHER" id="PTHR37804:SF1">
    <property type="entry name" value="CDAA REGULATORY PROTEIN CDAR"/>
    <property type="match status" value="1"/>
</dbReference>
<dbReference type="EMBL" id="MIEK01000034">
    <property type="protein sequence ID" value="OEH81798.1"/>
    <property type="molecule type" value="Genomic_DNA"/>
</dbReference>
<dbReference type="OrthoDB" id="2960905at2"/>
<comment type="caution">
    <text evidence="3">The sequence shown here is derived from an EMBL/GenBank/DDBJ whole genome shotgun (WGS) entry which is preliminary data.</text>
</comment>
<dbReference type="Gene3D" id="2.170.120.40">
    <property type="entry name" value="YbbR-like domain"/>
    <property type="match status" value="2"/>
</dbReference>
<dbReference type="STRING" id="762845.BCR26_03300"/>
<dbReference type="Proteomes" id="UP000095256">
    <property type="component" value="Unassembled WGS sequence"/>
</dbReference>
<accession>A0A1E5KVF2</accession>
<dbReference type="AlphaFoldDB" id="A0A1E5KVF2"/>
<feature type="chain" id="PRO_5039199752" description="YbbR-like protein" evidence="2">
    <location>
        <begin position="29"/>
        <end position="367"/>
    </location>
</feature>
<dbReference type="PANTHER" id="PTHR37804">
    <property type="entry name" value="CDAA REGULATORY PROTEIN CDAR"/>
    <property type="match status" value="1"/>
</dbReference>
<feature type="compositionally biased region" description="Low complexity" evidence="1">
    <location>
        <begin position="339"/>
        <end position="361"/>
    </location>
</feature>
<evidence type="ECO:0008006" key="5">
    <source>
        <dbReference type="Google" id="ProtNLM"/>
    </source>
</evidence>
<keyword evidence="4" id="KW-1185">Reference proteome</keyword>
<organism evidence="3 4">
    <name type="scientific">Enterococcus rivorum</name>
    <dbReference type="NCBI Taxonomy" id="762845"/>
    <lineage>
        <taxon>Bacteria</taxon>
        <taxon>Bacillati</taxon>
        <taxon>Bacillota</taxon>
        <taxon>Bacilli</taxon>
        <taxon>Lactobacillales</taxon>
        <taxon>Enterococcaceae</taxon>
        <taxon>Enterococcus</taxon>
    </lineage>
</organism>
<sequence length="367" mass="39556">MKNASQSNLFYSLLALLFSLLLFFNANSQGSGTNSTSNTKTYDEMLYNIPVHLEYDKDKYFVSGYEEAVNVHLSSANRIQLNLESNEDTRNFQIVADLTQTPLGTSEVRLRAKGLSTAVTAEIDPQTITVTVEKKATKTFDVEAQLPDSLENNGYIVDNTVVTPKTVQITTGEETLKAIDRVIAPVSSTKQTLEKITQTVNVQAVDAKGQILSIEVPAPQVKVDVELSAPTKELPLQVVATGNTPEGISHYTFSLSETKATIKGANQILESLEKIDVPVDITGIKTSKKKTIKIPNKVDYVINPSEVEVTIIPVYEQTPSSSIDGNAGNTGIVIPNRTSSIESNSSASSSTSSDSSSSSSSLENGNN</sequence>
<reference evidence="3 4" key="1">
    <citation type="submission" date="2016-09" db="EMBL/GenBank/DDBJ databases">
        <authorList>
            <person name="Capua I."/>
            <person name="De Benedictis P."/>
            <person name="Joannis T."/>
            <person name="Lombin L.H."/>
            <person name="Cattoli G."/>
        </authorList>
    </citation>
    <scope>NUCLEOTIDE SEQUENCE [LARGE SCALE GENOMIC DNA]</scope>
    <source>
        <strain evidence="3 4">LMG 25899</strain>
    </source>
</reference>
<evidence type="ECO:0000256" key="2">
    <source>
        <dbReference type="SAM" id="SignalP"/>
    </source>
</evidence>
<dbReference type="RefSeq" id="WP_069699119.1">
    <property type="nucleotide sequence ID" value="NZ_JAGGMA010000036.1"/>
</dbReference>
<dbReference type="InterPro" id="IPR053154">
    <property type="entry name" value="c-di-AMP_regulator"/>
</dbReference>
<feature type="compositionally biased region" description="Polar residues" evidence="1">
    <location>
        <begin position="319"/>
        <end position="329"/>
    </location>
</feature>
<name>A0A1E5KVF2_9ENTE</name>
<gene>
    <name evidence="3" type="ORF">BCR26_03300</name>
</gene>
<proteinExistence type="predicted"/>
<feature type="region of interest" description="Disordered" evidence="1">
    <location>
        <begin position="319"/>
        <end position="367"/>
    </location>
</feature>
<keyword evidence="2" id="KW-0732">Signal</keyword>
<dbReference type="Gene3D" id="2.170.120.30">
    <property type="match status" value="1"/>
</dbReference>
<feature type="signal peptide" evidence="2">
    <location>
        <begin position="1"/>
        <end position="28"/>
    </location>
</feature>
<dbReference type="InterPro" id="IPR012505">
    <property type="entry name" value="YbbR"/>
</dbReference>